<dbReference type="STRING" id="868595.Desca_0777"/>
<proteinExistence type="inferred from homology"/>
<comment type="function">
    <text evidence="5">Catalyzes the synthesis of gamma-glutamylcysteine (gamma-GC).</text>
</comment>
<dbReference type="EC" id="6.3.2.2" evidence="5"/>
<keyword evidence="7" id="KW-1185">Reference proteome</keyword>
<dbReference type="PANTHER" id="PTHR34378:SF1">
    <property type="entry name" value="GLUTAMATE--CYSTEINE LIGASE, CHLOROPLASTIC"/>
    <property type="match status" value="1"/>
</dbReference>
<dbReference type="Proteomes" id="UP000009226">
    <property type="component" value="Chromosome"/>
</dbReference>
<dbReference type="GO" id="GO:0004357">
    <property type="term" value="F:glutamate-cysteine ligase activity"/>
    <property type="evidence" value="ECO:0007669"/>
    <property type="project" value="UniProtKB-UniRule"/>
</dbReference>
<evidence type="ECO:0000256" key="3">
    <source>
        <dbReference type="ARBA" id="ARBA00022840"/>
    </source>
</evidence>
<organism evidence="6 7">
    <name type="scientific">Desulfotomaculum nigrificans (strain DSM 14880 / VKM B-2319 / CO-1-SRB)</name>
    <name type="common">Desulfotomaculum carboxydivorans</name>
    <dbReference type="NCBI Taxonomy" id="868595"/>
    <lineage>
        <taxon>Bacteria</taxon>
        <taxon>Bacillati</taxon>
        <taxon>Bacillota</taxon>
        <taxon>Clostridia</taxon>
        <taxon>Eubacteriales</taxon>
        <taxon>Desulfotomaculaceae</taxon>
        <taxon>Desulfotomaculum</taxon>
    </lineage>
</organism>
<gene>
    <name evidence="6" type="ordered locus">Desca_0777</name>
</gene>
<evidence type="ECO:0000313" key="7">
    <source>
        <dbReference type="Proteomes" id="UP000009226"/>
    </source>
</evidence>
<dbReference type="AlphaFoldDB" id="F6B907"/>
<dbReference type="GO" id="GO:0005524">
    <property type="term" value="F:ATP binding"/>
    <property type="evidence" value="ECO:0007669"/>
    <property type="project" value="UniProtKB-UniRule"/>
</dbReference>
<dbReference type="Pfam" id="PF04107">
    <property type="entry name" value="GCS2"/>
    <property type="match status" value="1"/>
</dbReference>
<dbReference type="InterPro" id="IPR014746">
    <property type="entry name" value="Gln_synth/guanido_kin_cat_dom"/>
</dbReference>
<protein>
    <recommendedName>
        <fullName evidence="5">Glutamate--cysteine ligase</fullName>
        <ecNumber evidence="5">6.3.2.2</ecNumber>
    </recommendedName>
</protein>
<dbReference type="InterPro" id="IPR006336">
    <property type="entry name" value="GCS2"/>
</dbReference>
<dbReference type="GO" id="GO:0006750">
    <property type="term" value="P:glutathione biosynthetic process"/>
    <property type="evidence" value="ECO:0007669"/>
    <property type="project" value="UniProtKB-UniRule"/>
</dbReference>
<name>F6B907_DESCC</name>
<dbReference type="Gene3D" id="3.30.590.20">
    <property type="match status" value="1"/>
</dbReference>
<dbReference type="KEGG" id="dca:Desca_0777"/>
<keyword evidence="1 5" id="KW-0436">Ligase</keyword>
<reference evidence="6 7" key="1">
    <citation type="submission" date="2011-05" db="EMBL/GenBank/DDBJ databases">
        <title>Complete sequence of Desulfotomaculum carboxydivorans CO-1-SRB.</title>
        <authorList>
            <consortium name="US DOE Joint Genome Institute"/>
            <person name="Lucas S."/>
            <person name="Han J."/>
            <person name="Lapidus A."/>
            <person name="Cheng J.-F."/>
            <person name="Goodwin L."/>
            <person name="Pitluck S."/>
            <person name="Peters L."/>
            <person name="Mikhailova N."/>
            <person name="Lu M."/>
            <person name="Han C."/>
            <person name="Tapia R."/>
            <person name="Land M."/>
            <person name="Hauser L."/>
            <person name="Kyrpides N."/>
            <person name="Ivanova N."/>
            <person name="Pagani I."/>
            <person name="Stams A."/>
            <person name="Plugge C."/>
            <person name="Muyzer G."/>
            <person name="Kuever J."/>
            <person name="Parshina S."/>
            <person name="Ivanova A."/>
            <person name="Nazina T."/>
            <person name="Woyke T."/>
        </authorList>
    </citation>
    <scope>NUCLEOTIDE SEQUENCE [LARGE SCALE GENOMIC DNA]</scope>
    <source>
        <strain evidence="7">DSM 14880 / VKM B-2319 / CO-1-SRB</strain>
    </source>
</reference>
<dbReference type="SUPFAM" id="SSF55931">
    <property type="entry name" value="Glutamine synthetase/guanido kinase"/>
    <property type="match status" value="1"/>
</dbReference>
<comment type="catalytic activity">
    <reaction evidence="4 5">
        <text>L-cysteine + L-glutamate + ATP = gamma-L-glutamyl-L-cysteine + ADP + phosphate + H(+)</text>
        <dbReference type="Rhea" id="RHEA:13285"/>
        <dbReference type="ChEBI" id="CHEBI:15378"/>
        <dbReference type="ChEBI" id="CHEBI:29985"/>
        <dbReference type="ChEBI" id="CHEBI:30616"/>
        <dbReference type="ChEBI" id="CHEBI:35235"/>
        <dbReference type="ChEBI" id="CHEBI:43474"/>
        <dbReference type="ChEBI" id="CHEBI:58173"/>
        <dbReference type="ChEBI" id="CHEBI:456216"/>
        <dbReference type="EC" id="6.3.2.2"/>
    </reaction>
</comment>
<evidence type="ECO:0000256" key="4">
    <source>
        <dbReference type="ARBA" id="ARBA00048819"/>
    </source>
</evidence>
<sequence>MKFERQVSQIVNYFKNNEKPRTDFRLGVEFEHFIVDKDSLRAISYYGTNGVEETLKELLSLGWQGDYEADFLIGLHNNGTTITLEPGSQVELSIRPQATIKDIENEYLSFLKQIIPLLKEKNQILLTLGYQPETKIAEVQFIPKQRYAYMSDYLKKQGKYAHNMMKGTASMQVSVDYASEADFVKKFKVTNCLAPVIAAVFDNAPFFEGEIWPQHALRMVIWQNCDDDRCGIAVKDFKDGWGYSEYAQYILHTPPIIINKGGSMTYTKDKTLQELFDPDNYTREELEYMLTMVFPDVRAKSFIEIRMADSCPYPLNFAGVALWKGLLYHDENLNMLYQKFADITVEDINRAKHDVIKEGLAARLKGTAIYELAVNIVNLAKAGLPAEERDYLRPLETLLEEKKTPVAVTKEEIHEGKNSALQWCVLNNLIEVN</sequence>
<evidence type="ECO:0000256" key="5">
    <source>
        <dbReference type="PIRNR" id="PIRNR017901"/>
    </source>
</evidence>
<dbReference type="HOGENOM" id="CLU_026610_1_1_9"/>
<dbReference type="InterPro" id="IPR035434">
    <property type="entry name" value="GCL_bact_plant"/>
</dbReference>
<comment type="similarity">
    <text evidence="5">Belongs to the glutamate--cysteine ligase type 2 family. EgtA subfamily.</text>
</comment>
<dbReference type="PANTHER" id="PTHR34378">
    <property type="entry name" value="GLUTAMATE--CYSTEINE LIGASE, CHLOROPLASTIC"/>
    <property type="match status" value="1"/>
</dbReference>
<accession>F6B907</accession>
<keyword evidence="3 5" id="KW-0067">ATP-binding</keyword>
<dbReference type="PIRSF" id="PIRSF017901">
    <property type="entry name" value="GCL"/>
    <property type="match status" value="1"/>
</dbReference>
<evidence type="ECO:0000256" key="2">
    <source>
        <dbReference type="ARBA" id="ARBA00022741"/>
    </source>
</evidence>
<dbReference type="eggNOG" id="COG3572">
    <property type="taxonomic scope" value="Bacteria"/>
</dbReference>
<evidence type="ECO:0000256" key="1">
    <source>
        <dbReference type="ARBA" id="ARBA00022598"/>
    </source>
</evidence>
<evidence type="ECO:0000313" key="6">
    <source>
        <dbReference type="EMBL" id="AEF93658.1"/>
    </source>
</evidence>
<keyword evidence="2 5" id="KW-0547">Nucleotide-binding</keyword>
<dbReference type="EMBL" id="CP002736">
    <property type="protein sequence ID" value="AEF93658.1"/>
    <property type="molecule type" value="Genomic_DNA"/>
</dbReference>